<dbReference type="EMBL" id="AMGV01000011">
    <property type="protein sequence ID" value="KEF53992.1"/>
    <property type="molecule type" value="Genomic_DNA"/>
</dbReference>
<feature type="transmembrane region" description="Helical" evidence="2">
    <location>
        <begin position="143"/>
        <end position="163"/>
    </location>
</feature>
<evidence type="ECO:0000313" key="4">
    <source>
        <dbReference type="Proteomes" id="UP000027920"/>
    </source>
</evidence>
<dbReference type="Proteomes" id="UP000027920">
    <property type="component" value="Unassembled WGS sequence"/>
</dbReference>
<keyword evidence="4" id="KW-1185">Reference proteome</keyword>
<comment type="caution">
    <text evidence="3">The sequence shown here is derived from an EMBL/GenBank/DDBJ whole genome shotgun (WGS) entry which is preliminary data.</text>
</comment>
<keyword evidence="2" id="KW-0812">Transmembrane</keyword>
<dbReference type="AlphaFoldDB" id="A0A072P2R6"/>
<feature type="transmembrane region" description="Helical" evidence="2">
    <location>
        <begin position="286"/>
        <end position="308"/>
    </location>
</feature>
<feature type="region of interest" description="Disordered" evidence="1">
    <location>
        <begin position="1"/>
        <end position="24"/>
    </location>
</feature>
<dbReference type="OrthoDB" id="3903561at2759"/>
<name>A0A072P2R6_9EURO</name>
<evidence type="ECO:0000313" key="3">
    <source>
        <dbReference type="EMBL" id="KEF53992.1"/>
    </source>
</evidence>
<keyword evidence="2" id="KW-0472">Membrane</keyword>
<evidence type="ECO:0000256" key="1">
    <source>
        <dbReference type="SAM" id="MobiDB-lite"/>
    </source>
</evidence>
<dbReference type="RefSeq" id="XP_013256582.1">
    <property type="nucleotide sequence ID" value="XM_013401128.1"/>
</dbReference>
<feature type="transmembrane region" description="Helical" evidence="2">
    <location>
        <begin position="683"/>
        <end position="705"/>
    </location>
</feature>
<dbReference type="GeneID" id="25284695"/>
<accession>A0A072P2R6</accession>
<feature type="transmembrane region" description="Helical" evidence="2">
    <location>
        <begin position="216"/>
        <end position="238"/>
    </location>
</feature>
<dbReference type="HOGENOM" id="CLU_024133_0_0_1"/>
<feature type="transmembrane region" description="Helical" evidence="2">
    <location>
        <begin position="635"/>
        <end position="653"/>
    </location>
</feature>
<reference evidence="3 4" key="1">
    <citation type="submission" date="2013-03" db="EMBL/GenBank/DDBJ databases">
        <title>The Genome Sequence of Exophiala aquamarina CBS 119918.</title>
        <authorList>
            <consortium name="The Broad Institute Genomics Platform"/>
            <person name="Cuomo C."/>
            <person name="de Hoog S."/>
            <person name="Gorbushina A."/>
            <person name="Walker B."/>
            <person name="Young S.K."/>
            <person name="Zeng Q."/>
            <person name="Gargeya S."/>
            <person name="Fitzgerald M."/>
            <person name="Haas B."/>
            <person name="Abouelleil A."/>
            <person name="Allen A.W."/>
            <person name="Alvarado L."/>
            <person name="Arachchi H.M."/>
            <person name="Berlin A.M."/>
            <person name="Chapman S.B."/>
            <person name="Gainer-Dewar J."/>
            <person name="Goldberg J."/>
            <person name="Griggs A."/>
            <person name="Gujja S."/>
            <person name="Hansen M."/>
            <person name="Howarth C."/>
            <person name="Imamovic A."/>
            <person name="Ireland A."/>
            <person name="Larimer J."/>
            <person name="McCowan C."/>
            <person name="Murphy C."/>
            <person name="Pearson M."/>
            <person name="Poon T.W."/>
            <person name="Priest M."/>
            <person name="Roberts A."/>
            <person name="Saif S."/>
            <person name="Shea T."/>
            <person name="Sisk P."/>
            <person name="Sykes S."/>
            <person name="Wortman J."/>
            <person name="Nusbaum C."/>
            <person name="Birren B."/>
        </authorList>
    </citation>
    <scope>NUCLEOTIDE SEQUENCE [LARGE SCALE GENOMIC DNA]</scope>
    <source>
        <strain evidence="3 4">CBS 119918</strain>
    </source>
</reference>
<protein>
    <submittedName>
        <fullName evidence="3">Uncharacterized protein</fullName>
    </submittedName>
</protein>
<sequence length="728" mass="82048">MASGQPAYVGLEADDNDLPTDQHGTQSLAYSSNMIFPKTAYVGVSLDDDIDTVNVDVRSIQSSRTQASGFSRLTQTSYRSNIALFTTQAHEQASHAASTMQQNFYQLFSREFWRTLPSHSKSWWQEAYADVKTLRLRHQLWRFTNVIGPIAIIIALIVVMKIVTLKDLYPVHEACRPDSGFYVGDAEYNIWARDGFFQITLAFGEFPFSTAKIIDVAWDIVVGRGGQGILVWVCFVVYGKALVRSMESTSVSFGTFEAITLQSGSVTGSLKLARDLLKHPSIQARFMVFWVITSAIFVLSFPTMASAMSGYAANIKSYVDVGEGDMVGYASFSLVRYIIHDGDRLGGNFGKDYKVLVGKYSERTEIVDVQESEDCIAPYYPHQNYGVDDLELDWSDAHAVPECEFYWHVSEYAFNYGFLGMNQTNSTFNNSGTIINLPSPALNISAIFWNESWISAAEDADWWYYPYGVHWKSPSGDTPFARTQQPLFSNGEFTFEIDKINELGRCQQSNTSYKWGFSFLILFVVLLLFAVWCVGMYALWIDAFLHSRVDNAGRHIGLQRAVLDLAHVMRNDIGDDLPEMASNNQVNEKVRKDLKGGRISYQMLNPEFMPMSRWTEFRLRCRAKGSIKAWAKAEWPWIAFFLLSVGFLASAIGGTHAPVFTAFFLCYGSASALYAGSSHKGRWLVFLVCCAVAIILGPIGPYVYLDKNHYGVVWLRDDAYYALSWWYG</sequence>
<dbReference type="VEuPathDB" id="FungiDB:A1O9_09787"/>
<feature type="transmembrane region" description="Helical" evidence="2">
    <location>
        <begin position="515"/>
        <end position="540"/>
    </location>
</feature>
<organism evidence="3 4">
    <name type="scientific">Exophiala aquamarina CBS 119918</name>
    <dbReference type="NCBI Taxonomy" id="1182545"/>
    <lineage>
        <taxon>Eukaryota</taxon>
        <taxon>Fungi</taxon>
        <taxon>Dikarya</taxon>
        <taxon>Ascomycota</taxon>
        <taxon>Pezizomycotina</taxon>
        <taxon>Eurotiomycetes</taxon>
        <taxon>Chaetothyriomycetidae</taxon>
        <taxon>Chaetothyriales</taxon>
        <taxon>Herpotrichiellaceae</taxon>
        <taxon>Exophiala</taxon>
    </lineage>
</organism>
<gene>
    <name evidence="3" type="ORF">A1O9_09787</name>
</gene>
<keyword evidence="2" id="KW-1133">Transmembrane helix</keyword>
<proteinExistence type="predicted"/>
<dbReference type="STRING" id="1182545.A0A072P2R6"/>
<feature type="transmembrane region" description="Helical" evidence="2">
    <location>
        <begin position="659"/>
        <end position="676"/>
    </location>
</feature>
<evidence type="ECO:0000256" key="2">
    <source>
        <dbReference type="SAM" id="Phobius"/>
    </source>
</evidence>